<dbReference type="Pfam" id="PF00345">
    <property type="entry name" value="PapD_N"/>
    <property type="match status" value="1"/>
</dbReference>
<dbReference type="SUPFAM" id="SSF49354">
    <property type="entry name" value="PapD-like"/>
    <property type="match status" value="1"/>
</dbReference>
<keyword evidence="1" id="KW-0732">Signal</keyword>
<proteinExistence type="predicted"/>
<protein>
    <submittedName>
        <fullName evidence="3">Molecular chaperone</fullName>
    </submittedName>
</protein>
<reference evidence="4" key="1">
    <citation type="submission" date="2020-09" db="EMBL/GenBank/DDBJ databases">
        <title>Clinical and molecular characterization of Acinetobacter seifertii in Taiwan.</title>
        <authorList>
            <person name="Li L.-H."/>
            <person name="Yang Y.-S."/>
            <person name="Sun J.-R."/>
            <person name="Huang T.-W."/>
            <person name="Huang W.-C."/>
            <person name="Wang Y.-C."/>
            <person name="Kuo T.-H."/>
            <person name="Kuo S.-C."/>
            <person name="Chen T.-L."/>
        </authorList>
    </citation>
    <scope>NUCLEOTIDE SEQUENCE [LARGE SCALE GENOMIC DNA]</scope>
    <source>
        <strain evidence="4">AS39</strain>
        <plasmid evidence="4">pAS39-1</plasmid>
    </source>
</reference>
<dbReference type="InterPro" id="IPR016147">
    <property type="entry name" value="Pili_assmbl_chaperone_N"/>
</dbReference>
<reference evidence="3 4" key="2">
    <citation type="submission" date="2020-09" db="EMBL/GenBank/DDBJ databases">
        <authorList>
            <person name="Chen F.-J."/>
            <person name="Lee Y.-T."/>
        </authorList>
    </citation>
    <scope>NUCLEOTIDE SEQUENCE [LARGE SCALE GENOMIC DNA]</scope>
    <source>
        <strain evidence="3 4">AS39</strain>
        <plasmid evidence="3 4">pAS39-1</plasmid>
    </source>
</reference>
<organism evidence="3 4">
    <name type="scientific">Acinetobacter seifertii</name>
    <dbReference type="NCBI Taxonomy" id="1530123"/>
    <lineage>
        <taxon>Bacteria</taxon>
        <taxon>Pseudomonadati</taxon>
        <taxon>Pseudomonadota</taxon>
        <taxon>Gammaproteobacteria</taxon>
        <taxon>Moraxellales</taxon>
        <taxon>Moraxellaceae</taxon>
        <taxon>Acinetobacter</taxon>
        <taxon>Acinetobacter calcoaceticus/baumannii complex</taxon>
    </lineage>
</organism>
<sequence length="238" mass="27045">MKKLLYLLAGSVLGFSHVAWAGLSISPVQLYLGEKSKQKSTTIVISSKDFTTSKTFEASAVRWAQNEQGEDIFEPDPNMIINPKNFIIAPDSKQIVRVGLNQAVVNNDHPEKTWRIIFQEVAPPAQDNTVNFLFNISVPLFVGRQAPINLDIQPKLDTPDLNLSIKNNSLSHIQISKITLLDANKKEIETNHEMKYLLPQSRYHFNFKKNIPVVDFGKYKLLVQTDKQDQPLEFNLKE</sequence>
<accession>A0A1Y3F4M5</accession>
<feature type="signal peptide" evidence="1">
    <location>
        <begin position="1"/>
        <end position="21"/>
    </location>
</feature>
<evidence type="ECO:0000256" key="1">
    <source>
        <dbReference type="SAM" id="SignalP"/>
    </source>
</evidence>
<evidence type="ECO:0000313" key="4">
    <source>
        <dbReference type="Proteomes" id="UP000516666"/>
    </source>
</evidence>
<gene>
    <name evidence="3" type="ORF">IC776_18690</name>
</gene>
<dbReference type="Proteomes" id="UP000516666">
    <property type="component" value="Plasmid pAS39-1"/>
</dbReference>
<dbReference type="PANTHER" id="PTHR30251:SF4">
    <property type="entry name" value="SLR1668 PROTEIN"/>
    <property type="match status" value="1"/>
</dbReference>
<dbReference type="GO" id="GO:0030288">
    <property type="term" value="C:outer membrane-bounded periplasmic space"/>
    <property type="evidence" value="ECO:0007669"/>
    <property type="project" value="InterPro"/>
</dbReference>
<dbReference type="PANTHER" id="PTHR30251">
    <property type="entry name" value="PILUS ASSEMBLY CHAPERONE"/>
    <property type="match status" value="1"/>
</dbReference>
<dbReference type="InterPro" id="IPR013783">
    <property type="entry name" value="Ig-like_fold"/>
</dbReference>
<dbReference type="EMBL" id="CP061647">
    <property type="protein sequence ID" value="QNX74284.1"/>
    <property type="molecule type" value="Genomic_DNA"/>
</dbReference>
<name>A0A1Y3F4M5_9GAMM</name>
<dbReference type="GO" id="GO:0071555">
    <property type="term" value="P:cell wall organization"/>
    <property type="evidence" value="ECO:0007669"/>
    <property type="project" value="InterPro"/>
</dbReference>
<dbReference type="RefSeq" id="WP_006581696.1">
    <property type="nucleotide sequence ID" value="NZ_APCT01000134.1"/>
</dbReference>
<feature type="domain" description="Pili assembly chaperone N-terminal" evidence="2">
    <location>
        <begin position="59"/>
        <end position="142"/>
    </location>
</feature>
<evidence type="ECO:0000313" key="3">
    <source>
        <dbReference type="EMBL" id="QNX74284.1"/>
    </source>
</evidence>
<dbReference type="InterPro" id="IPR050643">
    <property type="entry name" value="Periplasmic_pilus_chap"/>
</dbReference>
<dbReference type="InterPro" id="IPR008962">
    <property type="entry name" value="PapD-like_sf"/>
</dbReference>
<dbReference type="Gene3D" id="2.60.40.10">
    <property type="entry name" value="Immunoglobulins"/>
    <property type="match status" value="1"/>
</dbReference>
<keyword evidence="3" id="KW-0614">Plasmid</keyword>
<dbReference type="AlphaFoldDB" id="A0A1Y3F4M5"/>
<geneLocation type="plasmid" evidence="3 4">
    <name>pAS39-1</name>
</geneLocation>
<evidence type="ECO:0000259" key="2">
    <source>
        <dbReference type="Pfam" id="PF00345"/>
    </source>
</evidence>
<feature type="chain" id="PRO_5043151844" evidence="1">
    <location>
        <begin position="22"/>
        <end position="238"/>
    </location>
</feature>